<evidence type="ECO:0008006" key="3">
    <source>
        <dbReference type="Google" id="ProtNLM"/>
    </source>
</evidence>
<protein>
    <recommendedName>
        <fullName evidence="3">Nucleotidyltransferase</fullName>
    </recommendedName>
</protein>
<evidence type="ECO:0000313" key="1">
    <source>
        <dbReference type="EMBL" id="AKF25180.1"/>
    </source>
</evidence>
<dbReference type="AlphaFoldDB" id="A0A7U4M1K5"/>
<organism evidence="1 2">
    <name type="scientific">Sulfurovum lithotrophicum</name>
    <dbReference type="NCBI Taxonomy" id="206403"/>
    <lineage>
        <taxon>Bacteria</taxon>
        <taxon>Pseudomonadati</taxon>
        <taxon>Campylobacterota</taxon>
        <taxon>Epsilonproteobacteria</taxon>
        <taxon>Campylobacterales</taxon>
        <taxon>Sulfurovaceae</taxon>
        <taxon>Sulfurovum</taxon>
    </lineage>
</organism>
<gene>
    <name evidence="1" type="ORF">YH65_07080</name>
</gene>
<accession>A0A7U4M1K5</accession>
<dbReference type="Proteomes" id="UP000034444">
    <property type="component" value="Chromosome"/>
</dbReference>
<evidence type="ECO:0000313" key="2">
    <source>
        <dbReference type="Proteomes" id="UP000034444"/>
    </source>
</evidence>
<dbReference type="Pfam" id="PF14907">
    <property type="entry name" value="NTP_transf_5"/>
    <property type="match status" value="1"/>
</dbReference>
<reference evidence="1 2" key="1">
    <citation type="submission" date="2015-04" db="EMBL/GenBank/DDBJ databases">
        <title>Complete genome sequence of Sulfurovum lithotrophicum ATCC BAA-797T.</title>
        <authorList>
            <person name="Ahn J."/>
            <person name="Park G."/>
            <person name="Jeon W."/>
            <person name="Jang Y."/>
            <person name="Jang M."/>
            <person name="Lee H."/>
            <person name="Lee H."/>
        </authorList>
    </citation>
    <scope>NUCLEOTIDE SEQUENCE [LARGE SCALE GENOMIC DNA]</scope>
    <source>
        <strain evidence="2">ATCC BAA-797 / 42BKT</strain>
    </source>
</reference>
<keyword evidence="2" id="KW-1185">Reference proteome</keyword>
<name>A0A7U4M1K5_9BACT</name>
<dbReference type="InterPro" id="IPR039498">
    <property type="entry name" value="NTP_transf_5"/>
</dbReference>
<dbReference type="RefSeq" id="WP_046551260.1">
    <property type="nucleotide sequence ID" value="NZ_CP011308.1"/>
</dbReference>
<sequence>MCLALASNTPDEKKEKFLELYNEVDDEQLYNEAKIDEVDSHVAYLMKETGISLDEKWNASFDEVEKRITNLMEELERVAAKLDEYNIPIVALKNAGITKGIYKNVACSPMGDIDLLIETDHFHKAHEIIMEELGYTFKFRSEYEHEDIEEAFRGGGTEYYQDINGYKVWLELQWRPIAGRWIQPENEPNGNELVKRSYQAAGSKVRILAPEDNLLQVALHTTKHSYVRAPGFRLHSDVDRIVRYTDIDWDKFVKQVEELQLKTSVYFSLCFAKNLLNTPIPENVLDELKPNIIRGSLIRHFIKKADIFDQKKKKFSKIGYILFNMSLYDSLGNLFVAIVPSPQTIKDLYGVENSMLLPFFYIKRLSDLIIKRAKL</sequence>
<dbReference type="EMBL" id="CP011308">
    <property type="protein sequence ID" value="AKF25180.1"/>
    <property type="molecule type" value="Genomic_DNA"/>
</dbReference>
<dbReference type="KEGG" id="slh:YH65_07080"/>
<proteinExistence type="predicted"/>
<reference evidence="2" key="2">
    <citation type="journal article" date="2017" name="Stand. Genomic Sci.">
        <title>Complete genome sequence of the sulfur-oxidizing chemolithoautotrophic Sulfurovum lithotrophicum 42BKTT.</title>
        <authorList>
            <person name="Jeon W."/>
            <person name="Priscilla L."/>
            <person name="Park G."/>
            <person name="Lee H."/>
            <person name="Lee N."/>
            <person name="Lee D."/>
            <person name="Kwon H."/>
            <person name="Ahn I."/>
            <person name="Lee C."/>
            <person name="Lee H."/>
            <person name="Ahn J."/>
        </authorList>
    </citation>
    <scope>NUCLEOTIDE SEQUENCE [LARGE SCALE GENOMIC DNA]</scope>
    <source>
        <strain evidence="2">ATCC BAA-797 / 42BKT</strain>
    </source>
</reference>